<feature type="transmembrane region" description="Helical" evidence="12">
    <location>
        <begin position="195"/>
        <end position="217"/>
    </location>
</feature>
<dbReference type="EC" id="1.17.99.9" evidence="12"/>
<feature type="transmembrane region" description="Helical" evidence="12">
    <location>
        <begin position="315"/>
        <end position="336"/>
    </location>
</feature>
<evidence type="ECO:0000256" key="10">
    <source>
        <dbReference type="ARBA" id="ARBA00044501"/>
    </source>
</evidence>
<evidence type="ECO:0000256" key="7">
    <source>
        <dbReference type="ARBA" id="ARBA00023004"/>
    </source>
</evidence>
<dbReference type="Pfam" id="PF02628">
    <property type="entry name" value="COX15-CtaA"/>
    <property type="match status" value="1"/>
</dbReference>
<comment type="cofactor">
    <cofactor evidence="1 12">
        <name>heme b</name>
        <dbReference type="ChEBI" id="CHEBI:60344"/>
    </cofactor>
</comment>
<evidence type="ECO:0000313" key="14">
    <source>
        <dbReference type="Proteomes" id="UP001382935"/>
    </source>
</evidence>
<keyword evidence="3 12" id="KW-0812">Transmembrane</keyword>
<feature type="transmembrane region" description="Helical" evidence="12">
    <location>
        <begin position="20"/>
        <end position="39"/>
    </location>
</feature>
<dbReference type="InterPro" id="IPR023754">
    <property type="entry name" value="HemeA_Synthase_type2"/>
</dbReference>
<keyword evidence="4 12" id="KW-0479">Metal-binding</keyword>
<keyword evidence="5 12" id="KW-1133">Transmembrane helix</keyword>
<evidence type="ECO:0000256" key="11">
    <source>
        <dbReference type="ARBA" id="ARBA00048044"/>
    </source>
</evidence>
<comment type="pathway">
    <text evidence="10 12">Porphyrin-containing compound metabolism; heme A biosynthesis; heme A from heme O: step 1/1.</text>
</comment>
<sequence length="352" mass="38581">MTSAALSPPSARPLAVSNWLLSLCGLIFVMVVVGGITRLTESGLSITEWKPITGAIPPLTEAQWLREFELYKRIPEYQQINKGMSLADFKNIFFWEWAHRQLGRVIGLAALLPLAWFAFKKAIPSGYGWRTGSIFLLVCVQGAIGWWMVASGLTERTDVSHVRLAVHLLTALFIFGFALWTALDLRSASAVPRKIPTLGLWAFAALAIQLLFGAYVAGLDAGYAFNTWPLMGDSLYPAAAPWLEPFFRNFVDNPVTVQFIHRWWAFVVVAFAVMLARRLKRVSRKHSIALHAAVGTQILLGIWTLWSGVDLHVAVAHQATAALVVAAFVAGVHRLAVAGALSRSRAAPLVAA</sequence>
<feature type="transmembrane region" description="Helical" evidence="12">
    <location>
        <begin position="164"/>
        <end position="183"/>
    </location>
</feature>
<proteinExistence type="inferred from homology"/>
<comment type="similarity">
    <text evidence="12">Belongs to the COX15/CtaA family. Type 2 subfamily.</text>
</comment>
<dbReference type="PANTHER" id="PTHR23289:SF2">
    <property type="entry name" value="CYTOCHROME C OXIDASE ASSEMBLY PROTEIN COX15 HOMOLOG"/>
    <property type="match status" value="1"/>
</dbReference>
<name>A0ABZ2G4B3_9SPHN</name>
<keyword evidence="6 12" id="KW-0560">Oxidoreductase</keyword>
<feature type="binding site" description="axial binding residue" evidence="12">
    <location>
        <position position="261"/>
    </location>
    <ligand>
        <name>heme</name>
        <dbReference type="ChEBI" id="CHEBI:30413"/>
    </ligand>
    <ligandPart>
        <name>Fe</name>
        <dbReference type="ChEBI" id="CHEBI:18248"/>
    </ligandPart>
</feature>
<dbReference type="RefSeq" id="WP_338504151.1">
    <property type="nucleotide sequence ID" value="NZ_CP145607.1"/>
</dbReference>
<dbReference type="InterPro" id="IPR003780">
    <property type="entry name" value="COX15/CtaA_fam"/>
</dbReference>
<evidence type="ECO:0000256" key="6">
    <source>
        <dbReference type="ARBA" id="ARBA00023002"/>
    </source>
</evidence>
<accession>A0ABZ2G4B3</accession>
<evidence type="ECO:0000256" key="5">
    <source>
        <dbReference type="ARBA" id="ARBA00022989"/>
    </source>
</evidence>
<protein>
    <recommendedName>
        <fullName evidence="12">Heme A synthase</fullName>
        <shortName evidence="12">HAS</shortName>
        <ecNumber evidence="12">1.17.99.9</ecNumber>
    </recommendedName>
    <alternativeName>
        <fullName evidence="12">Cytochrome aa3-controlling protein</fullName>
    </alternativeName>
</protein>
<feature type="binding site" description="axial binding residue" evidence="12">
    <location>
        <position position="317"/>
    </location>
    <ligand>
        <name>heme</name>
        <dbReference type="ChEBI" id="CHEBI:30413"/>
    </ligand>
    <ligandPart>
        <name>Fe</name>
        <dbReference type="ChEBI" id="CHEBI:18248"/>
    </ligandPart>
</feature>
<evidence type="ECO:0000256" key="9">
    <source>
        <dbReference type="ARBA" id="ARBA00023136"/>
    </source>
</evidence>
<gene>
    <name evidence="12" type="primary">ctaA</name>
    <name evidence="13" type="ORF">V6R86_09695</name>
</gene>
<reference evidence="13 14" key="1">
    <citation type="submission" date="2024-02" db="EMBL/GenBank/DDBJ databases">
        <title>Full genome sequence of Sphingomonas kaistensis.</title>
        <authorList>
            <person name="Poletto B.L."/>
            <person name="Silva G."/>
            <person name="Galante D."/>
            <person name="Campos K.R."/>
            <person name="Santos M.B.N."/>
            <person name="Sacchi C.T."/>
        </authorList>
    </citation>
    <scope>NUCLEOTIDE SEQUENCE [LARGE SCALE GENOMIC DNA]</scope>
    <source>
        <strain evidence="13 14">MA4R</strain>
    </source>
</reference>
<evidence type="ECO:0000256" key="12">
    <source>
        <dbReference type="HAMAP-Rule" id="MF_01665"/>
    </source>
</evidence>
<comment type="subcellular location">
    <subcellularLocation>
        <location evidence="12">Cell membrane</location>
        <topology evidence="12">Multi-pass membrane protein</topology>
    </subcellularLocation>
    <subcellularLocation>
        <location evidence="2">Membrane</location>
        <topology evidence="2">Multi-pass membrane protein</topology>
    </subcellularLocation>
</comment>
<keyword evidence="14" id="KW-1185">Reference proteome</keyword>
<comment type="catalytic activity">
    <reaction evidence="11">
        <text>Fe(II)-heme o + 2 A + H2O = Fe(II)-heme a + 2 AH2</text>
        <dbReference type="Rhea" id="RHEA:63388"/>
        <dbReference type="ChEBI" id="CHEBI:13193"/>
        <dbReference type="ChEBI" id="CHEBI:15377"/>
        <dbReference type="ChEBI" id="CHEBI:17499"/>
        <dbReference type="ChEBI" id="CHEBI:60530"/>
        <dbReference type="ChEBI" id="CHEBI:61715"/>
        <dbReference type="EC" id="1.17.99.9"/>
    </reaction>
    <physiologicalReaction direction="left-to-right" evidence="11">
        <dbReference type="Rhea" id="RHEA:63389"/>
    </physiologicalReaction>
</comment>
<evidence type="ECO:0000256" key="3">
    <source>
        <dbReference type="ARBA" id="ARBA00022692"/>
    </source>
</evidence>
<keyword evidence="7 12" id="KW-0408">Iron</keyword>
<keyword evidence="12" id="KW-1003">Cell membrane</keyword>
<evidence type="ECO:0000256" key="1">
    <source>
        <dbReference type="ARBA" id="ARBA00001970"/>
    </source>
</evidence>
<comment type="caution">
    <text evidence="12">Lacks conserved residue(s) required for the propagation of feature annotation.</text>
</comment>
<feature type="transmembrane region" description="Helical" evidence="12">
    <location>
        <begin position="288"/>
        <end position="309"/>
    </location>
</feature>
<evidence type="ECO:0000256" key="4">
    <source>
        <dbReference type="ARBA" id="ARBA00022723"/>
    </source>
</evidence>
<evidence type="ECO:0000313" key="13">
    <source>
        <dbReference type="EMBL" id="WWM70942.1"/>
    </source>
</evidence>
<dbReference type="Proteomes" id="UP001382935">
    <property type="component" value="Chromosome"/>
</dbReference>
<comment type="function">
    <text evidence="12">Catalyzes the conversion of heme O to heme A by two successive hydroxylations of the methyl group at C8. The first hydroxylation forms heme I, the second hydroxylation results in an unstable dihydroxymethyl group, which spontaneously dehydrates, resulting in the formyl group of heme A.</text>
</comment>
<evidence type="ECO:0000256" key="2">
    <source>
        <dbReference type="ARBA" id="ARBA00004141"/>
    </source>
</evidence>
<comment type="subunit">
    <text evidence="12">Interacts with CtaB.</text>
</comment>
<dbReference type="EMBL" id="CP145607">
    <property type="protein sequence ID" value="WWM70942.1"/>
    <property type="molecule type" value="Genomic_DNA"/>
</dbReference>
<feature type="transmembrane region" description="Helical" evidence="12">
    <location>
        <begin position="131"/>
        <end position="149"/>
    </location>
</feature>
<dbReference type="HAMAP" id="MF_01665">
    <property type="entry name" value="HemeA_synth_type2"/>
    <property type="match status" value="1"/>
</dbReference>
<feature type="transmembrane region" description="Helical" evidence="12">
    <location>
        <begin position="259"/>
        <end position="276"/>
    </location>
</feature>
<organism evidence="13 14">
    <name type="scientific">Sphingomonas kaistensis</name>
    <dbReference type="NCBI Taxonomy" id="298708"/>
    <lineage>
        <taxon>Bacteria</taxon>
        <taxon>Pseudomonadati</taxon>
        <taxon>Pseudomonadota</taxon>
        <taxon>Alphaproteobacteria</taxon>
        <taxon>Sphingomonadales</taxon>
        <taxon>Sphingomonadaceae</taxon>
        <taxon>Sphingomonas</taxon>
    </lineage>
</organism>
<evidence type="ECO:0000256" key="8">
    <source>
        <dbReference type="ARBA" id="ARBA00023133"/>
    </source>
</evidence>
<keyword evidence="8 12" id="KW-0350">Heme biosynthesis</keyword>
<dbReference type="PANTHER" id="PTHR23289">
    <property type="entry name" value="CYTOCHROME C OXIDASE ASSEMBLY PROTEIN COX15"/>
    <property type="match status" value="1"/>
</dbReference>
<keyword evidence="9 12" id="KW-0472">Membrane</keyword>